<organism evidence="2">
    <name type="scientific">Anthurium amnicola</name>
    <dbReference type="NCBI Taxonomy" id="1678845"/>
    <lineage>
        <taxon>Eukaryota</taxon>
        <taxon>Viridiplantae</taxon>
        <taxon>Streptophyta</taxon>
        <taxon>Embryophyta</taxon>
        <taxon>Tracheophyta</taxon>
        <taxon>Spermatophyta</taxon>
        <taxon>Magnoliopsida</taxon>
        <taxon>Liliopsida</taxon>
        <taxon>Araceae</taxon>
        <taxon>Pothoideae</taxon>
        <taxon>Potheae</taxon>
        <taxon>Anthurium</taxon>
    </lineage>
</organism>
<sequence>VSHFCFLPVGVLAAALPARCRLAIPGSMAEVETKVEREGAADEESLVIEATVSETLEVKVSPVMSSDAQKEAAGSVANADPSAPLLEKVTEETPMEEGVEMDVQKKGSTPEKEKGKKVAVKRQKGSNPSKIAQRKLGRKRKNAAGNDGNTDPSESAVGKVEEIASEVMNVSGEDKAGEGDDS</sequence>
<feature type="non-terminal residue" evidence="2">
    <location>
        <position position="1"/>
    </location>
</feature>
<feature type="compositionally biased region" description="Basic residues" evidence="1">
    <location>
        <begin position="132"/>
        <end position="142"/>
    </location>
</feature>
<accession>A0A1D1ZFC7</accession>
<name>A0A1D1ZFC7_9ARAE</name>
<reference evidence="2" key="1">
    <citation type="submission" date="2015-07" db="EMBL/GenBank/DDBJ databases">
        <title>Transcriptome Assembly of Anthurium amnicola.</title>
        <authorList>
            <person name="Suzuki J."/>
        </authorList>
    </citation>
    <scope>NUCLEOTIDE SEQUENCE</scope>
</reference>
<dbReference type="EMBL" id="GDJX01002337">
    <property type="protein sequence ID" value="JAT65599.1"/>
    <property type="molecule type" value="Transcribed_RNA"/>
</dbReference>
<feature type="region of interest" description="Disordered" evidence="1">
    <location>
        <begin position="64"/>
        <end position="159"/>
    </location>
</feature>
<gene>
    <name evidence="2" type="primary">MDN1_17</name>
    <name evidence="2" type="ORF">g.49870</name>
</gene>
<feature type="non-terminal residue" evidence="2">
    <location>
        <position position="182"/>
    </location>
</feature>
<dbReference type="AlphaFoldDB" id="A0A1D1ZFC7"/>
<feature type="compositionally biased region" description="Basic and acidic residues" evidence="1">
    <location>
        <begin position="102"/>
        <end position="116"/>
    </location>
</feature>
<proteinExistence type="predicted"/>
<protein>
    <submittedName>
        <fullName evidence="2">Midasin</fullName>
    </submittedName>
</protein>
<evidence type="ECO:0000256" key="1">
    <source>
        <dbReference type="SAM" id="MobiDB-lite"/>
    </source>
</evidence>
<evidence type="ECO:0000313" key="2">
    <source>
        <dbReference type="EMBL" id="JAT65599.1"/>
    </source>
</evidence>